<dbReference type="AlphaFoldDB" id="A0A9E6MQV5"/>
<feature type="compositionally biased region" description="Low complexity" evidence="1">
    <location>
        <begin position="37"/>
        <end position="50"/>
    </location>
</feature>
<reference evidence="3" key="2">
    <citation type="submission" date="2021-04" db="EMBL/GenBank/DDBJ databases">
        <title>Novel species in family Eggerthellaceae.</title>
        <authorList>
            <person name="Zhang G."/>
        </authorList>
    </citation>
    <scope>NUCLEOTIDE SEQUENCE</scope>
    <source>
        <strain evidence="3">Zg-886</strain>
    </source>
</reference>
<dbReference type="RefSeq" id="WP_166340230.1">
    <property type="nucleotide sequence ID" value="NZ_CP072829.1"/>
</dbReference>
<evidence type="ECO:0000313" key="5">
    <source>
        <dbReference type="Proteomes" id="UP000671910"/>
    </source>
</evidence>
<proteinExistence type="predicted"/>
<sequence length="334" mass="35553">MMKKRDSVAPGRLVVSGALAVLLGASMLPGCVPSGSAEATEAPADAAAQQADEEKQAALERKREAYENALDEKRADRGEAAAAARAIGEEIRRRQEALQEIAFVGEGVVNHGDTNTSSATARSTSAARAAAEAAAAAADAISSAGEIEGFGGLDGTYSGGGYEPPEMTDKLTIDDILACKSRQELVDLLAPVYARYAQQYGLRYPGVFAVQTIYETLGGIGSGGSIANCARQDNNLAGLKFVGQAGATEGIVSSEGDHYAHFPTVEDYIAYCMKFVGTSQTHSDSRAAQNSMVDFTDVYVRRWFLGEGNEDVYPYYHENMLTDYVTYGMSRYEL</sequence>
<keyword evidence="4" id="KW-1185">Reference proteome</keyword>
<evidence type="ECO:0000313" key="2">
    <source>
        <dbReference type="EMBL" id="NHM14814.1"/>
    </source>
</evidence>
<accession>A0A9E6MQV5</accession>
<evidence type="ECO:0000313" key="3">
    <source>
        <dbReference type="EMBL" id="QTU84779.1"/>
    </source>
</evidence>
<dbReference type="EMBL" id="WPCR01000012">
    <property type="protein sequence ID" value="NHM14814.1"/>
    <property type="molecule type" value="Genomic_DNA"/>
</dbReference>
<organism evidence="3 5">
    <name type="scientific">Xiamenia xianingshaonis</name>
    <dbReference type="NCBI Taxonomy" id="2682776"/>
    <lineage>
        <taxon>Bacteria</taxon>
        <taxon>Bacillati</taxon>
        <taxon>Actinomycetota</taxon>
        <taxon>Coriobacteriia</taxon>
        <taxon>Eggerthellales</taxon>
        <taxon>Eggerthellaceae</taxon>
        <taxon>Xiamenia</taxon>
    </lineage>
</organism>
<evidence type="ECO:0000256" key="1">
    <source>
        <dbReference type="SAM" id="MobiDB-lite"/>
    </source>
</evidence>
<dbReference type="KEGG" id="ebz:J7S26_02330"/>
<feature type="region of interest" description="Disordered" evidence="1">
    <location>
        <begin position="34"/>
        <end position="55"/>
    </location>
</feature>
<gene>
    <name evidence="2" type="ORF">GMI68_08605</name>
    <name evidence="3" type="ORF">J7S26_02330</name>
</gene>
<dbReference type="EMBL" id="CP072829">
    <property type="protein sequence ID" value="QTU84779.1"/>
    <property type="molecule type" value="Genomic_DNA"/>
</dbReference>
<dbReference type="Proteomes" id="UP000671910">
    <property type="component" value="Chromosome"/>
</dbReference>
<protein>
    <submittedName>
        <fullName evidence="3">Glucosaminidase domain-containing protein</fullName>
    </submittedName>
</protein>
<evidence type="ECO:0000313" key="4">
    <source>
        <dbReference type="Proteomes" id="UP000636394"/>
    </source>
</evidence>
<name>A0A9E6MQV5_9ACTN</name>
<reference evidence="2 4" key="1">
    <citation type="submission" date="2019-11" db="EMBL/GenBank/DDBJ databases">
        <title>Eggerthellaceae novel genus isolated from the rectal contents of marmort.</title>
        <authorList>
            <person name="Zhang G."/>
        </authorList>
    </citation>
    <scope>NUCLEOTIDE SEQUENCE [LARGE SCALE GENOMIC DNA]</scope>
    <source>
        <strain evidence="2">Zg-886</strain>
        <strain evidence="4">zg-886</strain>
    </source>
</reference>
<dbReference type="Proteomes" id="UP000636394">
    <property type="component" value="Unassembled WGS sequence"/>
</dbReference>